<dbReference type="Pfam" id="PF10006">
    <property type="entry name" value="DUF2249"/>
    <property type="match status" value="1"/>
</dbReference>
<evidence type="ECO:0000259" key="1">
    <source>
        <dbReference type="Pfam" id="PF10006"/>
    </source>
</evidence>
<evidence type="ECO:0000313" key="2">
    <source>
        <dbReference type="EMBL" id="SFV91029.1"/>
    </source>
</evidence>
<proteinExistence type="predicted"/>
<dbReference type="EMBL" id="FPIB01000026">
    <property type="protein sequence ID" value="SFV91029.1"/>
    <property type="molecule type" value="Genomic_DNA"/>
</dbReference>
<dbReference type="InterPro" id="IPR018720">
    <property type="entry name" value="DUF2249"/>
</dbReference>
<name>A0A1W1EAV0_9ZZZZ</name>
<organism evidence="2">
    <name type="scientific">hydrothermal vent metagenome</name>
    <dbReference type="NCBI Taxonomy" id="652676"/>
    <lineage>
        <taxon>unclassified sequences</taxon>
        <taxon>metagenomes</taxon>
        <taxon>ecological metagenomes</taxon>
    </lineage>
</organism>
<accession>A0A1W1EAV0</accession>
<protein>
    <recommendedName>
        <fullName evidence="1">DUF2249 domain-containing protein</fullName>
    </recommendedName>
</protein>
<dbReference type="Gene3D" id="3.30.110.40">
    <property type="entry name" value="TusA-like domain"/>
    <property type="match status" value="1"/>
</dbReference>
<dbReference type="SUPFAM" id="SSF64307">
    <property type="entry name" value="SirA-like"/>
    <property type="match status" value="1"/>
</dbReference>
<dbReference type="InterPro" id="IPR036868">
    <property type="entry name" value="TusA-like_sf"/>
</dbReference>
<gene>
    <name evidence="2" type="ORF">MNB_SV-4-583</name>
</gene>
<feature type="domain" description="DUF2249" evidence="1">
    <location>
        <begin position="9"/>
        <end position="73"/>
    </location>
</feature>
<dbReference type="AlphaFoldDB" id="A0A1W1EAV0"/>
<reference evidence="2" key="1">
    <citation type="submission" date="2016-10" db="EMBL/GenBank/DDBJ databases">
        <authorList>
            <person name="de Groot N.N."/>
        </authorList>
    </citation>
    <scope>NUCLEOTIDE SEQUENCE</scope>
</reference>
<sequence length="86" mass="9769">MPTPTKLALDARELEHPIPLERAIAALRKLHSGNYFYMIHRKNPIPLIELAKEQGFSVLNKEDAQGIWHILISNDPSLDLEVLCDV</sequence>